<comment type="similarity">
    <text evidence="1">Belongs to the glycosyl hydrolase 3 family.</text>
</comment>
<keyword evidence="6" id="KW-1185">Reference proteome</keyword>
<reference evidence="5" key="2">
    <citation type="submission" date="2023-06" db="EMBL/GenBank/DDBJ databases">
        <authorList>
            <person name="Zeman M."/>
            <person name="Kubasova T."/>
            <person name="Jahodarova E."/>
            <person name="Nykrynova M."/>
            <person name="Rychlik I."/>
        </authorList>
    </citation>
    <scope>NUCLEOTIDE SEQUENCE</scope>
    <source>
        <strain evidence="5">153_Feed</strain>
    </source>
</reference>
<dbReference type="Gene3D" id="3.40.50.1700">
    <property type="entry name" value="Glycoside hydrolase family 3 C-terminal domain"/>
    <property type="match status" value="1"/>
</dbReference>
<evidence type="ECO:0000256" key="3">
    <source>
        <dbReference type="SAM" id="Phobius"/>
    </source>
</evidence>
<dbReference type="InterPro" id="IPR013783">
    <property type="entry name" value="Ig-like_fold"/>
</dbReference>
<dbReference type="RefSeq" id="WP_289511627.1">
    <property type="nucleotide sequence ID" value="NZ_JAUDEA010000012.1"/>
</dbReference>
<feature type="domain" description="Fibronectin type III-like" evidence="4">
    <location>
        <begin position="438"/>
        <end position="517"/>
    </location>
</feature>
<keyword evidence="2 5" id="KW-0378">Hydrolase</keyword>
<feature type="transmembrane region" description="Helical" evidence="3">
    <location>
        <begin position="964"/>
        <end position="988"/>
    </location>
</feature>
<gene>
    <name evidence="5" type="ORF">QUW25_07695</name>
</gene>
<accession>A0ABT7V4M8</accession>
<comment type="caution">
    <text evidence="5">The sequence shown here is derived from an EMBL/GenBank/DDBJ whole genome shotgun (WGS) entry which is preliminary data.</text>
</comment>
<dbReference type="InterPro" id="IPR017853">
    <property type="entry name" value="GH"/>
</dbReference>
<dbReference type="PANTHER" id="PTHR42715">
    <property type="entry name" value="BETA-GLUCOSIDASE"/>
    <property type="match status" value="1"/>
</dbReference>
<dbReference type="InterPro" id="IPR050288">
    <property type="entry name" value="Cellulose_deg_GH3"/>
</dbReference>
<dbReference type="InterPro" id="IPR036881">
    <property type="entry name" value="Glyco_hydro_3_C_sf"/>
</dbReference>
<sequence>MSVARKIARVAAGVAAVGVVGALAAATVAMAFFGDTVNSYLGLDRVNVTDEEREATMAAGRALAERVEAEGIVLLRNEDDALPMPSALTKVNVFGWASTQWVGSGSGSGQVTGSVMGLLDALAERGVTYNHELTDMYRSFYGERAYKGAGALNSKASEYCRLYEPKITDKSCYSDELLANAEKFSGAAIVVIGRVMGESIDAPAAQYKVCERGGKVDVDVTRGYLELSREEEALLRYVGATYDRVVVVVNSTNTMELGELETIPGIDAALLVGTTGEVGARAVADVLWGDVNPSGRTADTFAYDFTTAASWANSGAMGEGIYTNGAGLYPADGTINVNVGVSETYDAVRFVDYAEGIYVGYRWYETADAEGFWDGEKNEHGSGYEAVVQYPFGYGLSYTDFSWEVVDRSHADGAAAARDSEVSLTVRVTNTGEVAGRDVVQLYCSPPYTPGGIEKASTVLVAFAKTGLLEPGESQDVTLSFTLDDVASYDCYDANKNGFTGYELERGGYVVELKRDAHTLAACDGARAEVRLPADVRCEKDLQTGATVENRFTGETAVDGVSVDGSDSGADIRYLTRADFAGTFPRTCSADREMTANVSALNLYDEQQVEADARRYEDDLLDSFEQPGSAGAGRHWRLSSGGSLTKLGAELGEDYDDPRWEIVLDYLSLEDMERLVLHGYLATARIDGVGKPLTKEVDGPAQVGSFNQLTYGVGYPAPSALAQTWNAGLAREYGAQLGREAAVLGVDGLYAPCANVHRTPLGGRNYEYFSEDPLVCGTMAAEVVSGAHETGTYCYLKHFAVNNQDSYRDSLYTWLTEQTLRELYLRPFQLAVEGGATGLMTSYNRIGAVWAGGSYALLTDVLRGEWGFEGSVITDYADHQQYMSADQALRSGGDLFMDGVFRNGSFSFGYTQDELSRARGTDEAARATSYLSNLRRASKNVLYTWLNARVACPERPMKLEASKYLVAALALADTAAVLGIVCWARVALGRRRVRRQ</sequence>
<dbReference type="InterPro" id="IPR002772">
    <property type="entry name" value="Glyco_hydro_3_C"/>
</dbReference>
<organism evidence="5 6">
    <name type="scientific">Thermophilibacter provencensis</name>
    <dbReference type="NCBI Taxonomy" id="1852386"/>
    <lineage>
        <taxon>Bacteria</taxon>
        <taxon>Bacillati</taxon>
        <taxon>Actinomycetota</taxon>
        <taxon>Coriobacteriia</taxon>
        <taxon>Coriobacteriales</taxon>
        <taxon>Atopobiaceae</taxon>
        <taxon>Thermophilibacter</taxon>
    </lineage>
</organism>
<dbReference type="SUPFAM" id="SSF52279">
    <property type="entry name" value="Beta-D-glucan exohydrolase, C-terminal domain"/>
    <property type="match status" value="1"/>
</dbReference>
<protein>
    <submittedName>
        <fullName evidence="5">Glycoside hydrolase family 3 N-terminal domain-containing protein</fullName>
    </submittedName>
</protein>
<dbReference type="SUPFAM" id="SSF51445">
    <property type="entry name" value="(Trans)glycosidases"/>
    <property type="match status" value="1"/>
</dbReference>
<keyword evidence="3" id="KW-0472">Membrane</keyword>
<evidence type="ECO:0000259" key="4">
    <source>
        <dbReference type="SMART" id="SM01217"/>
    </source>
</evidence>
<dbReference type="Proteomes" id="UP001529256">
    <property type="component" value="Unassembled WGS sequence"/>
</dbReference>
<reference evidence="5" key="1">
    <citation type="submission" date="2023-06" db="EMBL/GenBank/DDBJ databases">
        <title>Identification and characterization of horizontal gene transfer across gut microbiota members of farm animals based on homology search.</title>
        <authorList>
            <person name="Schwarzerova J."/>
            <person name="Nykrynova M."/>
            <person name="Jureckova K."/>
            <person name="Cejkova D."/>
            <person name="Rychlik I."/>
        </authorList>
    </citation>
    <scope>NUCLEOTIDE SEQUENCE</scope>
    <source>
        <strain evidence="5">153_Feed</strain>
    </source>
</reference>
<dbReference type="PANTHER" id="PTHR42715:SF10">
    <property type="entry name" value="BETA-GLUCOSIDASE"/>
    <property type="match status" value="1"/>
</dbReference>
<dbReference type="InterPro" id="IPR026891">
    <property type="entry name" value="Fn3-like"/>
</dbReference>
<dbReference type="GO" id="GO:0016787">
    <property type="term" value="F:hydrolase activity"/>
    <property type="evidence" value="ECO:0007669"/>
    <property type="project" value="UniProtKB-KW"/>
</dbReference>
<keyword evidence="3" id="KW-0812">Transmembrane</keyword>
<dbReference type="SMART" id="SM01217">
    <property type="entry name" value="Fn3_like"/>
    <property type="match status" value="1"/>
</dbReference>
<evidence type="ECO:0000313" key="5">
    <source>
        <dbReference type="EMBL" id="MDM8271550.1"/>
    </source>
</evidence>
<dbReference type="Gene3D" id="3.20.20.300">
    <property type="entry name" value="Glycoside hydrolase, family 3, N-terminal domain"/>
    <property type="match status" value="1"/>
</dbReference>
<dbReference type="EMBL" id="JAUDEA010000012">
    <property type="protein sequence ID" value="MDM8271550.1"/>
    <property type="molecule type" value="Genomic_DNA"/>
</dbReference>
<dbReference type="Gene3D" id="2.60.40.10">
    <property type="entry name" value="Immunoglobulins"/>
    <property type="match status" value="1"/>
</dbReference>
<keyword evidence="3" id="KW-1133">Transmembrane helix</keyword>
<dbReference type="PRINTS" id="PR00133">
    <property type="entry name" value="GLHYDRLASE3"/>
</dbReference>
<evidence type="ECO:0000256" key="2">
    <source>
        <dbReference type="ARBA" id="ARBA00022801"/>
    </source>
</evidence>
<name>A0ABT7V4M8_9ACTN</name>
<dbReference type="InterPro" id="IPR001764">
    <property type="entry name" value="Glyco_hydro_3_N"/>
</dbReference>
<dbReference type="InterPro" id="IPR036962">
    <property type="entry name" value="Glyco_hydro_3_N_sf"/>
</dbReference>
<proteinExistence type="inferred from homology"/>
<dbReference type="Pfam" id="PF01915">
    <property type="entry name" value="Glyco_hydro_3_C"/>
    <property type="match status" value="1"/>
</dbReference>
<evidence type="ECO:0000313" key="6">
    <source>
        <dbReference type="Proteomes" id="UP001529256"/>
    </source>
</evidence>
<evidence type="ECO:0000256" key="1">
    <source>
        <dbReference type="ARBA" id="ARBA00005336"/>
    </source>
</evidence>
<dbReference type="Pfam" id="PF00933">
    <property type="entry name" value="Glyco_hydro_3"/>
    <property type="match status" value="1"/>
</dbReference>
<dbReference type="Pfam" id="PF14310">
    <property type="entry name" value="Fn3-like"/>
    <property type="match status" value="1"/>
</dbReference>